<dbReference type="Proteomes" id="UP000073492">
    <property type="component" value="Unassembled WGS sequence"/>
</dbReference>
<name>A0A139IGE2_9PEZI</name>
<dbReference type="EMBL" id="LFZO01000102">
    <property type="protein sequence ID" value="KXT13857.1"/>
    <property type="molecule type" value="Genomic_DNA"/>
</dbReference>
<accession>A0A139IGE2</accession>
<organism evidence="1 2">
    <name type="scientific">Pseudocercospora musae</name>
    <dbReference type="NCBI Taxonomy" id="113226"/>
    <lineage>
        <taxon>Eukaryota</taxon>
        <taxon>Fungi</taxon>
        <taxon>Dikarya</taxon>
        <taxon>Ascomycota</taxon>
        <taxon>Pezizomycotina</taxon>
        <taxon>Dothideomycetes</taxon>
        <taxon>Dothideomycetidae</taxon>
        <taxon>Mycosphaerellales</taxon>
        <taxon>Mycosphaerellaceae</taxon>
        <taxon>Pseudocercospora</taxon>
    </lineage>
</organism>
<keyword evidence="2" id="KW-1185">Reference proteome</keyword>
<sequence length="64" mass="7072">MELSSGHPLWTASCDPHLDEWRSMYSIVFAHKDSCMRVAVNNNGDALSFDVGDMAGGRVYIVPN</sequence>
<evidence type="ECO:0000313" key="1">
    <source>
        <dbReference type="EMBL" id="KXT13857.1"/>
    </source>
</evidence>
<reference evidence="1 2" key="1">
    <citation type="submission" date="2015-07" db="EMBL/GenBank/DDBJ databases">
        <title>Comparative genomics of the Sigatoka disease complex on banana suggests a link between parallel evolutionary changes in Pseudocercospora fijiensis and Pseudocercospora eumusae and increased virulence on the banana host.</title>
        <authorList>
            <person name="Chang T.-C."/>
            <person name="Salvucci A."/>
            <person name="Crous P.W."/>
            <person name="Stergiopoulos I."/>
        </authorList>
    </citation>
    <scope>NUCLEOTIDE SEQUENCE [LARGE SCALE GENOMIC DNA]</scope>
    <source>
        <strain evidence="1 2">CBS 116634</strain>
    </source>
</reference>
<protein>
    <submittedName>
        <fullName evidence="1">Uncharacterized protein</fullName>
    </submittedName>
</protein>
<dbReference type="AlphaFoldDB" id="A0A139IGE2"/>
<comment type="caution">
    <text evidence="1">The sequence shown here is derived from an EMBL/GenBank/DDBJ whole genome shotgun (WGS) entry which is preliminary data.</text>
</comment>
<evidence type="ECO:0000313" key="2">
    <source>
        <dbReference type="Proteomes" id="UP000073492"/>
    </source>
</evidence>
<proteinExistence type="predicted"/>
<gene>
    <name evidence="1" type="ORF">AC579_6906</name>
</gene>